<reference evidence="2" key="1">
    <citation type="journal article" date="2023" name="GigaByte">
        <title>Genome assembly of the bearded iris, Iris pallida Lam.</title>
        <authorList>
            <person name="Bruccoleri R.E."/>
            <person name="Oakeley E.J."/>
            <person name="Faust A.M.E."/>
            <person name="Altorfer M."/>
            <person name="Dessus-Babus S."/>
            <person name="Burckhardt D."/>
            <person name="Oertli M."/>
            <person name="Naumann U."/>
            <person name="Petersen F."/>
            <person name="Wong J."/>
        </authorList>
    </citation>
    <scope>NUCLEOTIDE SEQUENCE</scope>
    <source>
        <strain evidence="2">GSM-AAB239-AS_SAM_17_03QT</strain>
    </source>
</reference>
<dbReference type="Gene3D" id="3.30.200.20">
    <property type="entry name" value="Phosphorylase Kinase, domain 1"/>
    <property type="match status" value="1"/>
</dbReference>
<keyword evidence="3" id="KW-1185">Reference proteome</keyword>
<dbReference type="PANTHER" id="PTHR45621">
    <property type="entry name" value="OS01G0588500 PROTEIN-RELATED"/>
    <property type="match status" value="1"/>
</dbReference>
<dbReference type="GO" id="GO:0016301">
    <property type="term" value="F:kinase activity"/>
    <property type="evidence" value="ECO:0007669"/>
    <property type="project" value="UniProtKB-KW"/>
</dbReference>
<organism evidence="2 3">
    <name type="scientific">Iris pallida</name>
    <name type="common">Sweet iris</name>
    <dbReference type="NCBI Taxonomy" id="29817"/>
    <lineage>
        <taxon>Eukaryota</taxon>
        <taxon>Viridiplantae</taxon>
        <taxon>Streptophyta</taxon>
        <taxon>Embryophyta</taxon>
        <taxon>Tracheophyta</taxon>
        <taxon>Spermatophyta</taxon>
        <taxon>Magnoliopsida</taxon>
        <taxon>Liliopsida</taxon>
        <taxon>Asparagales</taxon>
        <taxon>Iridaceae</taxon>
        <taxon>Iridoideae</taxon>
        <taxon>Irideae</taxon>
        <taxon>Iris</taxon>
    </lineage>
</organism>
<accession>A0AAX6I9V3</accession>
<dbReference type="SUPFAM" id="SSF56112">
    <property type="entry name" value="Protein kinase-like (PK-like)"/>
    <property type="match status" value="1"/>
</dbReference>
<dbReference type="EMBL" id="JANAVB010003619">
    <property type="protein sequence ID" value="KAJ6849195.1"/>
    <property type="molecule type" value="Genomic_DNA"/>
</dbReference>
<name>A0AAX6I9V3_IRIPA</name>
<keyword evidence="2" id="KW-0418">Kinase</keyword>
<dbReference type="Proteomes" id="UP001140949">
    <property type="component" value="Unassembled WGS sequence"/>
</dbReference>
<dbReference type="InterPro" id="IPR050823">
    <property type="entry name" value="Plant_Ser_Thr_Prot_Kinase"/>
</dbReference>
<evidence type="ECO:0000313" key="1">
    <source>
        <dbReference type="EMBL" id="KAJ6831956.1"/>
    </source>
</evidence>
<keyword evidence="2" id="KW-0808">Transferase</keyword>
<sequence length="129" mass="14297">MGVLEAPPQVAQRVASLWSSRNWKGKLSGTDTTDSSKRTTTAVTSFRSEAPAFSLRAFTLTDLKVATKNFRSELFLGEGVFGCVFKEWIDEKTYAPTKPGFGAGVAIKKLKWESFQGQKEWLDDDVVNV</sequence>
<evidence type="ECO:0000313" key="2">
    <source>
        <dbReference type="EMBL" id="KAJ6849195.1"/>
    </source>
</evidence>
<comment type="caution">
    <text evidence="2">The sequence shown here is derived from an EMBL/GenBank/DDBJ whole genome shotgun (WGS) entry which is preliminary data.</text>
</comment>
<dbReference type="InterPro" id="IPR011009">
    <property type="entry name" value="Kinase-like_dom_sf"/>
</dbReference>
<protein>
    <submittedName>
        <fullName evidence="2">Serine/threonine-protein kinase PBL2</fullName>
    </submittedName>
</protein>
<evidence type="ECO:0000313" key="3">
    <source>
        <dbReference type="Proteomes" id="UP001140949"/>
    </source>
</evidence>
<reference evidence="2" key="2">
    <citation type="submission" date="2023-04" db="EMBL/GenBank/DDBJ databases">
        <authorList>
            <person name="Bruccoleri R.E."/>
            <person name="Oakeley E.J."/>
            <person name="Faust A.-M."/>
            <person name="Dessus-Babus S."/>
            <person name="Altorfer M."/>
            <person name="Burckhardt D."/>
            <person name="Oertli M."/>
            <person name="Naumann U."/>
            <person name="Petersen F."/>
            <person name="Wong J."/>
        </authorList>
    </citation>
    <scope>NUCLEOTIDE SEQUENCE</scope>
    <source>
        <strain evidence="2">GSM-AAB239-AS_SAM_17_03QT</strain>
        <tissue evidence="2">Leaf</tissue>
    </source>
</reference>
<proteinExistence type="predicted"/>
<dbReference type="EMBL" id="JANAVB010016198">
    <property type="protein sequence ID" value="KAJ6831956.1"/>
    <property type="molecule type" value="Genomic_DNA"/>
</dbReference>
<gene>
    <name evidence="2" type="ORF">M6B38_271045</name>
    <name evidence="1" type="ORF">M6B38_346020</name>
</gene>
<dbReference type="AlphaFoldDB" id="A0AAX6I9V3"/>